<dbReference type="AlphaFoldDB" id="A0A8S1EH86"/>
<keyword evidence="6" id="KW-0325">Glycoprotein</keyword>
<evidence type="ECO:0000256" key="5">
    <source>
        <dbReference type="ARBA" id="ARBA00023136"/>
    </source>
</evidence>
<dbReference type="InterPro" id="IPR010291">
    <property type="entry name" value="Ion_channel_UNC-93"/>
</dbReference>
<name>A0A8S1EH86_9PELO</name>
<feature type="transmembrane region" description="Helical" evidence="9">
    <location>
        <begin position="49"/>
        <end position="70"/>
    </location>
</feature>
<feature type="transmembrane region" description="Helical" evidence="9">
    <location>
        <begin position="77"/>
        <end position="93"/>
    </location>
</feature>
<evidence type="ECO:0000256" key="2">
    <source>
        <dbReference type="ARBA" id="ARBA00009172"/>
    </source>
</evidence>
<gene>
    <name evidence="10" type="ORF">CBOVIS_LOCUS3268</name>
</gene>
<evidence type="ECO:0000256" key="7">
    <source>
        <dbReference type="ARBA" id="ARBA00040302"/>
    </source>
</evidence>
<dbReference type="PANTHER" id="PTHR23294">
    <property type="entry name" value="ET TRANSLATION PRODUCT-RELATED"/>
    <property type="match status" value="1"/>
</dbReference>
<dbReference type="SUPFAM" id="SSF103473">
    <property type="entry name" value="MFS general substrate transporter"/>
    <property type="match status" value="1"/>
</dbReference>
<dbReference type="Pfam" id="PF05978">
    <property type="entry name" value="UNC-93"/>
    <property type="match status" value="1"/>
</dbReference>
<feature type="transmembrane region" description="Helical" evidence="9">
    <location>
        <begin position="222"/>
        <end position="242"/>
    </location>
</feature>
<comment type="subcellular location">
    <subcellularLocation>
        <location evidence="1">Membrane</location>
        <topology evidence="1">Multi-pass membrane protein</topology>
    </subcellularLocation>
</comment>
<feature type="transmembrane region" description="Helical" evidence="9">
    <location>
        <begin position="137"/>
        <end position="161"/>
    </location>
</feature>
<keyword evidence="5 9" id="KW-0472">Membrane</keyword>
<evidence type="ECO:0000313" key="10">
    <source>
        <dbReference type="EMBL" id="CAB3400302.1"/>
    </source>
</evidence>
<accession>A0A8S1EH86</accession>
<keyword evidence="4 9" id="KW-1133">Transmembrane helix</keyword>
<evidence type="ECO:0000313" key="11">
    <source>
        <dbReference type="Proteomes" id="UP000494206"/>
    </source>
</evidence>
<organism evidence="10 11">
    <name type="scientific">Caenorhabditis bovis</name>
    <dbReference type="NCBI Taxonomy" id="2654633"/>
    <lineage>
        <taxon>Eukaryota</taxon>
        <taxon>Metazoa</taxon>
        <taxon>Ecdysozoa</taxon>
        <taxon>Nematoda</taxon>
        <taxon>Chromadorea</taxon>
        <taxon>Rhabditida</taxon>
        <taxon>Rhabditina</taxon>
        <taxon>Rhabditomorpha</taxon>
        <taxon>Rhabditoidea</taxon>
        <taxon>Rhabditidae</taxon>
        <taxon>Peloderinae</taxon>
        <taxon>Caenorhabditis</taxon>
    </lineage>
</organism>
<feature type="transmembrane region" description="Helical" evidence="9">
    <location>
        <begin position="294"/>
        <end position="313"/>
    </location>
</feature>
<dbReference type="InterPro" id="IPR051617">
    <property type="entry name" value="UNC-93-like_regulator"/>
</dbReference>
<evidence type="ECO:0000256" key="8">
    <source>
        <dbReference type="ARBA" id="ARBA00041910"/>
    </source>
</evidence>
<evidence type="ECO:0000256" key="1">
    <source>
        <dbReference type="ARBA" id="ARBA00004141"/>
    </source>
</evidence>
<proteinExistence type="inferred from homology"/>
<keyword evidence="11" id="KW-1185">Reference proteome</keyword>
<feature type="transmembrane region" description="Helical" evidence="9">
    <location>
        <begin position="99"/>
        <end position="116"/>
    </location>
</feature>
<feature type="transmembrane region" description="Helical" evidence="9">
    <location>
        <begin position="7"/>
        <end position="29"/>
    </location>
</feature>
<sequence length="464" mass="50432">MVEKATWNVWQLGIGFFFNFFAFNSQGFIEEVVIDSASADQKINNHAGYYSLAIIYAVFTAANFIAAPIVDILSPKWAMVVGALCYAAFQVGFLFLNEIYLYASSAVLGFGAAIIWTGQGSYLSQNCTKATTSRNSALLWGLSESSLLGGGIFLCAIFGATSATTLTPDIINVLYAVFTILAVSSAIIFAFLQAPVFPESRNKNDYADLIGGTFKLMVTKKMLLLSIVFGYTGIELSFWSAIYPTCISFTRQLGTNTNLFLALNMITTGFGQGTAGLLFGLLGEKLRKIGRDSVVLLGAVVHLLAYALCYMNFPPDASLKQTDDLGGLLYPNISISLIIGFLLGFGDAAWNTQLYSYICDSFPDKSSQAFAVFKFYQSGLSCAAFFYSPVLQLQWHLAILTKSAILASAVYFIAEAIERNNAASKASLEHSLKNSTIAYKIDEDDQNSGILSLTFEMNLRVSQA</sequence>
<dbReference type="Gene3D" id="1.20.1250.20">
    <property type="entry name" value="MFS general substrate transporter like domains"/>
    <property type="match status" value="2"/>
</dbReference>
<feature type="transmembrane region" description="Helical" evidence="9">
    <location>
        <begin position="173"/>
        <end position="192"/>
    </location>
</feature>
<dbReference type="Proteomes" id="UP000494206">
    <property type="component" value="Unassembled WGS sequence"/>
</dbReference>
<dbReference type="EMBL" id="CADEPM010000002">
    <property type="protein sequence ID" value="CAB3400302.1"/>
    <property type="molecule type" value="Genomic_DNA"/>
</dbReference>
<feature type="transmembrane region" description="Helical" evidence="9">
    <location>
        <begin position="333"/>
        <end position="350"/>
    </location>
</feature>
<evidence type="ECO:0000256" key="3">
    <source>
        <dbReference type="ARBA" id="ARBA00022692"/>
    </source>
</evidence>
<feature type="transmembrane region" description="Helical" evidence="9">
    <location>
        <begin position="262"/>
        <end position="282"/>
    </location>
</feature>
<evidence type="ECO:0000256" key="4">
    <source>
        <dbReference type="ARBA" id="ARBA00022989"/>
    </source>
</evidence>
<dbReference type="PANTHER" id="PTHR23294:SF0">
    <property type="entry name" value="UNC93-LIKE PROTEIN MFSD11"/>
    <property type="match status" value="1"/>
</dbReference>
<reference evidence="10 11" key="1">
    <citation type="submission" date="2020-04" db="EMBL/GenBank/DDBJ databases">
        <authorList>
            <person name="Laetsch R D."/>
            <person name="Stevens L."/>
            <person name="Kumar S."/>
            <person name="Blaxter L. M."/>
        </authorList>
    </citation>
    <scope>NUCLEOTIDE SEQUENCE [LARGE SCALE GENOMIC DNA]</scope>
</reference>
<dbReference type="GO" id="GO:0016020">
    <property type="term" value="C:membrane"/>
    <property type="evidence" value="ECO:0007669"/>
    <property type="project" value="UniProtKB-SubCell"/>
</dbReference>
<evidence type="ECO:0000256" key="9">
    <source>
        <dbReference type="SAM" id="Phobius"/>
    </source>
</evidence>
<dbReference type="InterPro" id="IPR036259">
    <property type="entry name" value="MFS_trans_sf"/>
</dbReference>
<protein>
    <recommendedName>
        <fullName evidence="7">UNC93-like protein MFSD11</fullName>
    </recommendedName>
    <alternativeName>
        <fullName evidence="8">Major facilitator superfamily domain-containing protein 11</fullName>
    </alternativeName>
</protein>
<comment type="similarity">
    <text evidence="2">Belongs to the unc-93 family.</text>
</comment>
<dbReference type="OrthoDB" id="196103at2759"/>
<comment type="caution">
    <text evidence="10">The sequence shown here is derived from an EMBL/GenBank/DDBJ whole genome shotgun (WGS) entry which is preliminary data.</text>
</comment>
<evidence type="ECO:0000256" key="6">
    <source>
        <dbReference type="ARBA" id="ARBA00023180"/>
    </source>
</evidence>
<keyword evidence="3 9" id="KW-0812">Transmembrane</keyword>